<evidence type="ECO:0000313" key="2">
    <source>
        <dbReference type="EMBL" id="GAH04372.1"/>
    </source>
</evidence>
<feature type="transmembrane region" description="Helical" evidence="1">
    <location>
        <begin position="94"/>
        <end position="117"/>
    </location>
</feature>
<feature type="transmembrane region" description="Helical" evidence="1">
    <location>
        <begin position="20"/>
        <end position="41"/>
    </location>
</feature>
<keyword evidence="1" id="KW-1133">Transmembrane helix</keyword>
<comment type="caution">
    <text evidence="2">The sequence shown here is derived from an EMBL/GenBank/DDBJ whole genome shotgun (WGS) entry which is preliminary data.</text>
</comment>
<gene>
    <name evidence="2" type="ORF">S01H4_38084</name>
</gene>
<protein>
    <submittedName>
        <fullName evidence="2">Uncharacterized protein</fullName>
    </submittedName>
</protein>
<proteinExistence type="predicted"/>
<feature type="transmembrane region" description="Helical" evidence="1">
    <location>
        <begin position="47"/>
        <end position="66"/>
    </location>
</feature>
<feature type="transmembrane region" description="Helical" evidence="1">
    <location>
        <begin position="151"/>
        <end position="172"/>
    </location>
</feature>
<feature type="transmembrane region" description="Helical" evidence="1">
    <location>
        <begin position="178"/>
        <end position="199"/>
    </location>
</feature>
<accession>X1CA99</accession>
<keyword evidence="1" id="KW-0472">Membrane</keyword>
<dbReference type="EMBL" id="BART01020505">
    <property type="protein sequence ID" value="GAH04372.1"/>
    <property type="molecule type" value="Genomic_DNA"/>
</dbReference>
<organism evidence="2">
    <name type="scientific">marine sediment metagenome</name>
    <dbReference type="NCBI Taxonomy" id="412755"/>
    <lineage>
        <taxon>unclassified sequences</taxon>
        <taxon>metagenomes</taxon>
        <taxon>ecological metagenomes</taxon>
    </lineage>
</organism>
<evidence type="ECO:0000256" key="1">
    <source>
        <dbReference type="SAM" id="Phobius"/>
    </source>
</evidence>
<sequence length="212" mass="22956">MNTGNMLNRAYAQWLKDGIFEIGIGILFAGVGTLRAIIHFAGEKSAAYYWLSAGLLLFMIGVAWGGKRFGNALKERITYPRTGYMAFKPYTYNYIRILVLFIFAGVLGGVVGVLATQPNQQEIGGIVPITQGIVGAIVFTYAAKRIEVKRLYYLAVFSLGIGLVIGVLGVGVVLGLSFFYLSIGLAMVVSGCVALVKYLRSHEPVDLNGESQ</sequence>
<keyword evidence="1" id="KW-0812">Transmembrane</keyword>
<dbReference type="AlphaFoldDB" id="X1CA99"/>
<reference evidence="2" key="1">
    <citation type="journal article" date="2014" name="Front. Microbiol.">
        <title>High frequency of phylogenetically diverse reductive dehalogenase-homologous genes in deep subseafloor sedimentary metagenomes.</title>
        <authorList>
            <person name="Kawai M."/>
            <person name="Futagami T."/>
            <person name="Toyoda A."/>
            <person name="Takaki Y."/>
            <person name="Nishi S."/>
            <person name="Hori S."/>
            <person name="Arai W."/>
            <person name="Tsubouchi T."/>
            <person name="Morono Y."/>
            <person name="Uchiyama I."/>
            <person name="Ito T."/>
            <person name="Fujiyama A."/>
            <person name="Inagaki F."/>
            <person name="Takami H."/>
        </authorList>
    </citation>
    <scope>NUCLEOTIDE SEQUENCE</scope>
    <source>
        <strain evidence="2">Expedition CK06-06</strain>
    </source>
</reference>
<name>X1CA99_9ZZZZ</name>
<feature type="transmembrane region" description="Helical" evidence="1">
    <location>
        <begin position="123"/>
        <end position="142"/>
    </location>
</feature>